<evidence type="ECO:0000313" key="2">
    <source>
        <dbReference type="Proteomes" id="UP000018144"/>
    </source>
</evidence>
<dbReference type="Proteomes" id="UP000018144">
    <property type="component" value="Unassembled WGS sequence"/>
</dbReference>
<proteinExistence type="predicted"/>
<organism evidence="1 2">
    <name type="scientific">Pyronema omphalodes (strain CBS 100304)</name>
    <name type="common">Pyronema confluens</name>
    <dbReference type="NCBI Taxonomy" id="1076935"/>
    <lineage>
        <taxon>Eukaryota</taxon>
        <taxon>Fungi</taxon>
        <taxon>Dikarya</taxon>
        <taxon>Ascomycota</taxon>
        <taxon>Pezizomycotina</taxon>
        <taxon>Pezizomycetes</taxon>
        <taxon>Pezizales</taxon>
        <taxon>Pyronemataceae</taxon>
        <taxon>Pyronema</taxon>
    </lineage>
</organism>
<name>U4L8W6_PYROM</name>
<dbReference type="EMBL" id="HF935839">
    <property type="protein sequence ID" value="CCX13415.1"/>
    <property type="molecule type" value="Genomic_DNA"/>
</dbReference>
<gene>
    <name evidence="1" type="ORF">PCON_13008</name>
</gene>
<sequence>MHLRLSSSSGRSTTSWVFFELAEDVGYIV</sequence>
<keyword evidence="2" id="KW-1185">Reference proteome</keyword>
<accession>U4L8W6</accession>
<protein>
    <submittedName>
        <fullName evidence="1">Uncharacterized protein</fullName>
    </submittedName>
</protein>
<evidence type="ECO:0000313" key="1">
    <source>
        <dbReference type="EMBL" id="CCX13415.1"/>
    </source>
</evidence>
<reference evidence="1 2" key="1">
    <citation type="journal article" date="2013" name="PLoS Genet.">
        <title>The genome and development-dependent transcriptomes of Pyronema confluens: a window into fungal evolution.</title>
        <authorList>
            <person name="Traeger S."/>
            <person name="Altegoer F."/>
            <person name="Freitag M."/>
            <person name="Gabaldon T."/>
            <person name="Kempken F."/>
            <person name="Kumar A."/>
            <person name="Marcet-Houben M."/>
            <person name="Poggeler S."/>
            <person name="Stajich J.E."/>
            <person name="Nowrousian M."/>
        </authorList>
    </citation>
    <scope>NUCLEOTIDE SEQUENCE [LARGE SCALE GENOMIC DNA]</scope>
    <source>
        <strain evidence="2">CBS 100304</strain>
        <tissue evidence="1">Vegetative mycelium</tissue>
    </source>
</reference>
<dbReference type="AlphaFoldDB" id="U4L8W6"/>